<gene>
    <name evidence="2" type="ordered locus">RHA1_ro00638</name>
</gene>
<dbReference type="AlphaFoldDB" id="Q0SJ13"/>
<organism evidence="2 3">
    <name type="scientific">Rhodococcus jostii (strain RHA1)</name>
    <dbReference type="NCBI Taxonomy" id="101510"/>
    <lineage>
        <taxon>Bacteria</taxon>
        <taxon>Bacillati</taxon>
        <taxon>Actinomycetota</taxon>
        <taxon>Actinomycetes</taxon>
        <taxon>Mycobacteriales</taxon>
        <taxon>Nocardiaceae</taxon>
        <taxon>Rhodococcus</taxon>
    </lineage>
</organism>
<name>Q0SJ13_RHOJR</name>
<dbReference type="CDD" id="cd00531">
    <property type="entry name" value="NTF2_like"/>
    <property type="match status" value="1"/>
</dbReference>
<evidence type="ECO:0000313" key="3">
    <source>
        <dbReference type="Proteomes" id="UP000008710"/>
    </source>
</evidence>
<evidence type="ECO:0000313" key="2">
    <source>
        <dbReference type="EMBL" id="ABG92473.1"/>
    </source>
</evidence>
<protein>
    <recommendedName>
        <fullName evidence="1">SnoaL-like domain-containing protein</fullName>
    </recommendedName>
</protein>
<dbReference type="SUPFAM" id="SSF54427">
    <property type="entry name" value="NTF2-like"/>
    <property type="match status" value="1"/>
</dbReference>
<dbReference type="eggNOG" id="COG5517">
    <property type="taxonomic scope" value="Bacteria"/>
</dbReference>
<dbReference type="Pfam" id="PF13577">
    <property type="entry name" value="SnoaL_4"/>
    <property type="match status" value="1"/>
</dbReference>
<sequence length="184" mass="21105">MAYSRSRSWAGIEVVLESYGWGLGRKWRDPLEGLPMTTDLESRIRQLEDRALISERVIKYAMAVDRADWEMFADCFTDPVHADYSENGMPAADFARDDLVGIVREALGGYTATQHLSTNHVIEFDENDSDRALCYSYMYAQHYREGAEGGFFLLRGSYTNYMLRTSDGWRIESLTQHVSWSDGE</sequence>
<dbReference type="EMBL" id="CP000431">
    <property type="protein sequence ID" value="ABG92473.1"/>
    <property type="molecule type" value="Genomic_DNA"/>
</dbReference>
<accession>Q0SJ13</accession>
<dbReference type="Gene3D" id="3.10.450.50">
    <property type="match status" value="1"/>
</dbReference>
<proteinExistence type="predicted"/>
<dbReference type="Proteomes" id="UP000008710">
    <property type="component" value="Chromosome"/>
</dbReference>
<reference evidence="3" key="1">
    <citation type="journal article" date="2006" name="Proc. Natl. Acad. Sci. U.S.A.">
        <title>The complete genome of Rhodococcus sp. RHA1 provides insights into a catabolic powerhouse.</title>
        <authorList>
            <person name="McLeod M.P."/>
            <person name="Warren R.L."/>
            <person name="Hsiao W.W.L."/>
            <person name="Araki N."/>
            <person name="Myhre M."/>
            <person name="Fernandes C."/>
            <person name="Miyazawa D."/>
            <person name="Wong W."/>
            <person name="Lillquist A.L."/>
            <person name="Wang D."/>
            <person name="Dosanjh M."/>
            <person name="Hara H."/>
            <person name="Petrescu A."/>
            <person name="Morin R.D."/>
            <person name="Yang G."/>
            <person name="Stott J.M."/>
            <person name="Schein J.E."/>
            <person name="Shin H."/>
            <person name="Smailus D."/>
            <person name="Siddiqui A.S."/>
            <person name="Marra M.A."/>
            <person name="Jones S.J.M."/>
            <person name="Holt R."/>
            <person name="Brinkman F.S.L."/>
            <person name="Miyauchi K."/>
            <person name="Fukuda M."/>
            <person name="Davies J.E."/>
            <person name="Mohn W.W."/>
            <person name="Eltis L.D."/>
        </authorList>
    </citation>
    <scope>NUCLEOTIDE SEQUENCE [LARGE SCALE GENOMIC DNA]</scope>
    <source>
        <strain evidence="3">RHA1</strain>
    </source>
</reference>
<feature type="domain" description="SnoaL-like" evidence="1">
    <location>
        <begin position="45"/>
        <end position="174"/>
    </location>
</feature>
<dbReference type="InterPro" id="IPR037401">
    <property type="entry name" value="SnoaL-like"/>
</dbReference>
<dbReference type="HOGENOM" id="CLU_106738_10_3_11"/>
<dbReference type="KEGG" id="rha:RHA1_ro00638"/>
<dbReference type="InterPro" id="IPR032710">
    <property type="entry name" value="NTF2-like_dom_sf"/>
</dbReference>
<evidence type="ECO:0000259" key="1">
    <source>
        <dbReference type="Pfam" id="PF13577"/>
    </source>
</evidence>